<dbReference type="NCBIfam" id="TIGR00538">
    <property type="entry name" value="hemN"/>
    <property type="match status" value="1"/>
</dbReference>
<evidence type="ECO:0000256" key="5">
    <source>
        <dbReference type="ARBA" id="ARBA00022485"/>
    </source>
</evidence>
<dbReference type="EMBL" id="CP036532">
    <property type="protein sequence ID" value="QBK31252.1"/>
    <property type="molecule type" value="Genomic_DNA"/>
</dbReference>
<reference evidence="19 20" key="1">
    <citation type="journal article" date="2017" name="Int. J. Syst. Evol. Microbiol.">
        <title>Roseitalea porphyridii gen. nov., sp. nov., isolated from a red alga, and reclassification of Hoeflea suaedae Chung et al. 2013 as Pseudohoeflea suaedae gen. nov., comb. nov.</title>
        <authorList>
            <person name="Hyeon J.W."/>
            <person name="Jeong S.E."/>
            <person name="Baek K."/>
            <person name="Jeon C.O."/>
        </authorList>
    </citation>
    <scope>NUCLEOTIDE SEQUENCE [LARGE SCALE GENOMIC DNA]</scope>
    <source>
        <strain evidence="19 20">MA7-20</strain>
    </source>
</reference>
<comment type="similarity">
    <text evidence="3 15">Belongs to the anaerobic coproporphyrinogen-III oxidase family.</text>
</comment>
<dbReference type="Pfam" id="PF04055">
    <property type="entry name" value="Radical_SAM"/>
    <property type="match status" value="1"/>
</dbReference>
<dbReference type="GO" id="GO:0051989">
    <property type="term" value="F:coproporphyrinogen dehydrogenase activity"/>
    <property type="evidence" value="ECO:0007669"/>
    <property type="project" value="UniProtKB-EC"/>
</dbReference>
<dbReference type="EC" id="1.3.98.3" evidence="15"/>
<evidence type="ECO:0000259" key="18">
    <source>
        <dbReference type="PROSITE" id="PS51918"/>
    </source>
</evidence>
<evidence type="ECO:0000256" key="10">
    <source>
        <dbReference type="ARBA" id="ARBA00023004"/>
    </source>
</evidence>
<evidence type="ECO:0000256" key="13">
    <source>
        <dbReference type="ARBA" id="ARBA00024295"/>
    </source>
</evidence>
<dbReference type="CDD" id="cd01335">
    <property type="entry name" value="Radical_SAM"/>
    <property type="match status" value="1"/>
</dbReference>
<feature type="binding site" evidence="16">
    <location>
        <position position="331"/>
    </location>
    <ligand>
        <name>S-adenosyl-L-methionine</name>
        <dbReference type="ChEBI" id="CHEBI:59789"/>
        <label>1</label>
    </ligand>
</feature>
<feature type="binding site" evidence="16">
    <location>
        <position position="57"/>
    </location>
    <ligand>
        <name>S-adenosyl-L-methionine</name>
        <dbReference type="ChEBI" id="CHEBI:59789"/>
        <label>1</label>
    </ligand>
</feature>
<dbReference type="SFLD" id="SFLDG01082">
    <property type="entry name" value="B12-binding_domain_containing"/>
    <property type="match status" value="1"/>
</dbReference>
<dbReference type="GO" id="GO:0051539">
    <property type="term" value="F:4 iron, 4 sulfur cluster binding"/>
    <property type="evidence" value="ECO:0007669"/>
    <property type="project" value="UniProtKB-KW"/>
</dbReference>
<evidence type="ECO:0000256" key="2">
    <source>
        <dbReference type="ARBA" id="ARBA00004785"/>
    </source>
</evidence>
<dbReference type="InterPro" id="IPR006638">
    <property type="entry name" value="Elp3/MiaA/NifB-like_rSAM"/>
</dbReference>
<evidence type="ECO:0000256" key="3">
    <source>
        <dbReference type="ARBA" id="ARBA00005493"/>
    </source>
</evidence>
<protein>
    <recommendedName>
        <fullName evidence="15">Coproporphyrinogen-III oxidase</fullName>
        <ecNumber evidence="15">1.3.98.3</ecNumber>
    </recommendedName>
</protein>
<evidence type="ECO:0000256" key="6">
    <source>
        <dbReference type="ARBA" id="ARBA00022490"/>
    </source>
</evidence>
<proteinExistence type="inferred from homology"/>
<comment type="function">
    <text evidence="13">Involved in the heme biosynthesis. Catalyzes the anaerobic oxidative decarboxylation of propionate groups of rings A and B of coproporphyrinogen III to yield the vinyl groups in protoporphyrinogen IX.</text>
</comment>
<keyword evidence="5 15" id="KW-0004">4Fe-4S</keyword>
<keyword evidence="11 15" id="KW-0411">Iron-sulfur</keyword>
<dbReference type="PANTHER" id="PTHR13932:SF6">
    <property type="entry name" value="OXYGEN-INDEPENDENT COPROPORPHYRINOGEN III OXIDASE"/>
    <property type="match status" value="1"/>
</dbReference>
<keyword evidence="8 15" id="KW-0479">Metal-binding</keyword>
<gene>
    <name evidence="19" type="primary">hemN</name>
    <name evidence="19" type="ORF">E0E05_11970</name>
</gene>
<keyword evidence="6 15" id="KW-0963">Cytoplasm</keyword>
<feature type="binding site" evidence="16">
    <location>
        <begin position="69"/>
        <end position="71"/>
    </location>
    <ligand>
        <name>S-adenosyl-L-methionine</name>
        <dbReference type="ChEBI" id="CHEBI:59789"/>
        <label>2</label>
    </ligand>
</feature>
<evidence type="ECO:0000313" key="20">
    <source>
        <dbReference type="Proteomes" id="UP000293719"/>
    </source>
</evidence>
<evidence type="ECO:0000256" key="14">
    <source>
        <dbReference type="ARBA" id="ARBA00048321"/>
    </source>
</evidence>
<dbReference type="Proteomes" id="UP000293719">
    <property type="component" value="Chromosome"/>
</dbReference>
<name>A0A4P6V1L2_9HYPH</name>
<dbReference type="GO" id="GO:0005737">
    <property type="term" value="C:cytoplasm"/>
    <property type="evidence" value="ECO:0007669"/>
    <property type="project" value="UniProtKB-SubCell"/>
</dbReference>
<evidence type="ECO:0000313" key="19">
    <source>
        <dbReference type="EMBL" id="QBK31252.1"/>
    </source>
</evidence>
<feature type="binding site" evidence="16">
    <location>
        <position position="147"/>
    </location>
    <ligand>
        <name>S-adenosyl-L-methionine</name>
        <dbReference type="ChEBI" id="CHEBI:59789"/>
        <label>1</label>
    </ligand>
</feature>
<feature type="binding site" evidence="17">
    <location>
        <position position="63"/>
    </location>
    <ligand>
        <name>[4Fe-4S] cluster</name>
        <dbReference type="ChEBI" id="CHEBI:49883"/>
        <note>4Fe-4S-S-AdoMet</note>
    </ligand>
</feature>
<evidence type="ECO:0000256" key="16">
    <source>
        <dbReference type="PIRSR" id="PIRSR000167-1"/>
    </source>
</evidence>
<dbReference type="InterPro" id="IPR023404">
    <property type="entry name" value="rSAM_horseshoe"/>
</dbReference>
<keyword evidence="7 15" id="KW-0949">S-adenosyl-L-methionine</keyword>
<dbReference type="InterPro" id="IPR004558">
    <property type="entry name" value="Coprogen_oxidase_HemN"/>
</dbReference>
<dbReference type="InterPro" id="IPR007197">
    <property type="entry name" value="rSAM"/>
</dbReference>
<keyword evidence="10 15" id="KW-0408">Iron</keyword>
<dbReference type="PANTHER" id="PTHR13932">
    <property type="entry name" value="COPROPORPHYRINIGEN III OXIDASE"/>
    <property type="match status" value="1"/>
</dbReference>
<comment type="subcellular location">
    <subcellularLocation>
        <location evidence="1 15">Cytoplasm</location>
    </subcellularLocation>
</comment>
<evidence type="ECO:0000256" key="7">
    <source>
        <dbReference type="ARBA" id="ARBA00022691"/>
    </source>
</evidence>
<dbReference type="GeneID" id="90768016"/>
<dbReference type="SFLD" id="SFLDS00029">
    <property type="entry name" value="Radical_SAM"/>
    <property type="match status" value="1"/>
</dbReference>
<dbReference type="InterPro" id="IPR058240">
    <property type="entry name" value="rSAM_sf"/>
</dbReference>
<evidence type="ECO:0000256" key="12">
    <source>
        <dbReference type="ARBA" id="ARBA00023244"/>
    </source>
</evidence>
<dbReference type="Gene3D" id="3.80.30.20">
    <property type="entry name" value="tm_1862 like domain"/>
    <property type="match status" value="1"/>
</dbReference>
<feature type="domain" description="Radical SAM core" evidence="18">
    <location>
        <begin position="48"/>
        <end position="285"/>
    </location>
</feature>
<comment type="subunit">
    <text evidence="4">Monomer.</text>
</comment>
<keyword evidence="20" id="KW-1185">Reference proteome</keyword>
<dbReference type="InterPro" id="IPR034505">
    <property type="entry name" value="Coproporphyrinogen-III_oxidase"/>
</dbReference>
<dbReference type="AlphaFoldDB" id="A0A4P6V1L2"/>
<evidence type="ECO:0000256" key="1">
    <source>
        <dbReference type="ARBA" id="ARBA00004496"/>
    </source>
</evidence>
<feature type="binding site" evidence="16">
    <location>
        <position position="174"/>
    </location>
    <ligand>
        <name>S-adenosyl-L-methionine</name>
        <dbReference type="ChEBI" id="CHEBI:59789"/>
        <label>2</label>
    </ligand>
</feature>
<feature type="binding site" evidence="16">
    <location>
        <position position="114"/>
    </location>
    <ligand>
        <name>S-adenosyl-L-methionine</name>
        <dbReference type="ChEBI" id="CHEBI:59789"/>
        <label>1</label>
    </ligand>
</feature>
<accession>A0A4P6V1L2</accession>
<dbReference type="SUPFAM" id="SSF102114">
    <property type="entry name" value="Radical SAM enzymes"/>
    <property type="match status" value="1"/>
</dbReference>
<dbReference type="KEGG" id="rpod:E0E05_11970"/>
<evidence type="ECO:0000256" key="11">
    <source>
        <dbReference type="ARBA" id="ARBA00023014"/>
    </source>
</evidence>
<feature type="binding site" evidence="16">
    <location>
        <position position="211"/>
    </location>
    <ligand>
        <name>S-adenosyl-L-methionine</name>
        <dbReference type="ChEBI" id="CHEBI:59789"/>
        <label>2</label>
    </ligand>
</feature>
<feature type="binding site" evidence="16">
    <location>
        <position position="245"/>
    </location>
    <ligand>
        <name>S-adenosyl-L-methionine</name>
        <dbReference type="ChEBI" id="CHEBI:59789"/>
        <label>2</label>
    </ligand>
</feature>
<keyword evidence="9 15" id="KW-0560">Oxidoreductase</keyword>
<comment type="cofactor">
    <cofactor evidence="15 17">
        <name>[4Fe-4S] cluster</name>
        <dbReference type="ChEBI" id="CHEBI:49883"/>
    </cofactor>
    <text evidence="15 17">Binds 1 [4Fe-4S] cluster. The cluster is coordinated with 3 cysteines and an exchangeable S-adenosyl-L-methionine.</text>
</comment>
<dbReference type="GO" id="GO:0046872">
    <property type="term" value="F:metal ion binding"/>
    <property type="evidence" value="ECO:0007669"/>
    <property type="project" value="UniProtKB-KW"/>
</dbReference>
<comment type="pathway">
    <text evidence="2 15">Porphyrin-containing compound metabolism; protoporphyrin-IX biosynthesis; protoporphyrinogen-IX from coproporphyrinogen-III (AdoMet route): step 1/1.</text>
</comment>
<evidence type="ECO:0000256" key="15">
    <source>
        <dbReference type="PIRNR" id="PIRNR000167"/>
    </source>
</evidence>
<dbReference type="SMART" id="SM00729">
    <property type="entry name" value="Elp3"/>
    <property type="match status" value="1"/>
</dbReference>
<evidence type="ECO:0000256" key="17">
    <source>
        <dbReference type="PIRSR" id="PIRSR000167-2"/>
    </source>
</evidence>
<dbReference type="Gene3D" id="1.10.10.920">
    <property type="match status" value="1"/>
</dbReference>
<dbReference type="UniPathway" id="UPA00251">
    <property type="reaction ID" value="UER00323"/>
</dbReference>
<sequence length="456" mass="49887">MTGASQRDLSILLSQRGGAVPRYTSYPTAPHFEAGIGPQMQDALFGSLDDATPVSVYLHIPFCDRLCWFCGCNTKHTLKYEPVHTYVEALLAEIAALGDRLGFRPVAGQIHFGGGSPSILSAEDMGRLGAALRRSFHVTEQTEISVEIDPSDVTDDTLRGLHELGVTRASVGVQDFDPLVQKAINRPQSLEQTRDVIAAMRAAGVGSVNIDALYGLPLQTRARLMRTIEQVISLQPDRIALFGYAHVPWVKKHQKMIKDEHLPDMHERFQQALAAGAALVAAGYDAIGIDHFARPDDGLAVAARTGHLRRNFQGYTTDQCRALIPLGASSIGAFDGGYVQNIVATGQYQDAVHAARSTASKGYRMSEDDRIRAHMIERLMCDFRIGFEALEARFGAAAEPYINEALAIAEADEDYICGADIDGFFVPEDARPFARLVAARFDAHLHESDFRYSKAV</sequence>
<keyword evidence="12 15" id="KW-0627">Porphyrin biosynthesis</keyword>
<dbReference type="SFLD" id="SFLDG01065">
    <property type="entry name" value="anaerobic_coproporphyrinogen-I"/>
    <property type="match status" value="1"/>
</dbReference>
<dbReference type="PROSITE" id="PS51918">
    <property type="entry name" value="RADICAL_SAM"/>
    <property type="match status" value="1"/>
</dbReference>
<evidence type="ECO:0000256" key="4">
    <source>
        <dbReference type="ARBA" id="ARBA00011245"/>
    </source>
</evidence>
<dbReference type="GO" id="GO:0006782">
    <property type="term" value="P:protoporphyrinogen IX biosynthetic process"/>
    <property type="evidence" value="ECO:0007669"/>
    <property type="project" value="UniProtKB-UniPathway"/>
</dbReference>
<feature type="binding site" evidence="17">
    <location>
        <position position="67"/>
    </location>
    <ligand>
        <name>[4Fe-4S] cluster</name>
        <dbReference type="ChEBI" id="CHEBI:49883"/>
        <note>4Fe-4S-S-AdoMet</note>
    </ligand>
</feature>
<dbReference type="OrthoDB" id="9808022at2"/>
<dbReference type="PIRSF" id="PIRSF000167">
    <property type="entry name" value="HemN"/>
    <property type="match status" value="1"/>
</dbReference>
<dbReference type="GO" id="GO:0004109">
    <property type="term" value="F:coproporphyrinogen oxidase activity"/>
    <property type="evidence" value="ECO:0007669"/>
    <property type="project" value="InterPro"/>
</dbReference>
<organism evidence="19 20">
    <name type="scientific">Roseitalea porphyridii</name>
    <dbReference type="NCBI Taxonomy" id="1852022"/>
    <lineage>
        <taxon>Bacteria</taxon>
        <taxon>Pseudomonadati</taxon>
        <taxon>Pseudomonadota</taxon>
        <taxon>Alphaproteobacteria</taxon>
        <taxon>Hyphomicrobiales</taxon>
        <taxon>Ahrensiaceae</taxon>
        <taxon>Roseitalea</taxon>
    </lineage>
</organism>
<feature type="binding site" evidence="16">
    <location>
        <position position="186"/>
    </location>
    <ligand>
        <name>S-adenosyl-L-methionine</name>
        <dbReference type="ChEBI" id="CHEBI:59789"/>
        <label>2</label>
    </ligand>
</feature>
<dbReference type="RefSeq" id="WP_131616922.1">
    <property type="nucleotide sequence ID" value="NZ_CP036532.1"/>
</dbReference>
<evidence type="ECO:0000256" key="8">
    <source>
        <dbReference type="ARBA" id="ARBA00022723"/>
    </source>
</evidence>
<evidence type="ECO:0000256" key="9">
    <source>
        <dbReference type="ARBA" id="ARBA00023002"/>
    </source>
</evidence>
<feature type="binding site" evidence="17">
    <location>
        <position position="70"/>
    </location>
    <ligand>
        <name>[4Fe-4S] cluster</name>
        <dbReference type="ChEBI" id="CHEBI:49883"/>
        <note>4Fe-4S-S-AdoMet</note>
    </ligand>
</feature>
<comment type="catalytic activity">
    <reaction evidence="14 15">
        <text>coproporphyrinogen III + 2 S-adenosyl-L-methionine = protoporphyrinogen IX + 2 5'-deoxyadenosine + 2 L-methionine + 2 CO2</text>
        <dbReference type="Rhea" id="RHEA:15425"/>
        <dbReference type="ChEBI" id="CHEBI:16526"/>
        <dbReference type="ChEBI" id="CHEBI:17319"/>
        <dbReference type="ChEBI" id="CHEBI:57307"/>
        <dbReference type="ChEBI" id="CHEBI:57309"/>
        <dbReference type="ChEBI" id="CHEBI:57844"/>
        <dbReference type="ChEBI" id="CHEBI:59789"/>
        <dbReference type="EC" id="1.3.98.3"/>
    </reaction>
</comment>